<dbReference type="Proteomes" id="UP001176429">
    <property type="component" value="Unassembled WGS sequence"/>
</dbReference>
<name>A0ABT9BAD9_9BACT</name>
<keyword evidence="1" id="KW-0812">Transmembrane</keyword>
<keyword evidence="3" id="KW-1185">Reference proteome</keyword>
<proteinExistence type="predicted"/>
<accession>A0ABT9BAD9</accession>
<feature type="transmembrane region" description="Helical" evidence="1">
    <location>
        <begin position="34"/>
        <end position="51"/>
    </location>
</feature>
<sequence length="60" mass="6556">MNSFRAPLFLLLTFFTFTLTSCDAIMGIFKAGAYTGIIAAVIVIALVLWLISKMRGGNRV</sequence>
<organism evidence="2 3">
    <name type="scientific">Hymenobacter aranciens</name>
    <dbReference type="NCBI Taxonomy" id="3063996"/>
    <lineage>
        <taxon>Bacteria</taxon>
        <taxon>Pseudomonadati</taxon>
        <taxon>Bacteroidota</taxon>
        <taxon>Cytophagia</taxon>
        <taxon>Cytophagales</taxon>
        <taxon>Hymenobacteraceae</taxon>
        <taxon>Hymenobacter</taxon>
    </lineage>
</organism>
<dbReference type="PROSITE" id="PS51257">
    <property type="entry name" value="PROKAR_LIPOPROTEIN"/>
    <property type="match status" value="1"/>
</dbReference>
<gene>
    <name evidence="2" type="ORF">Q5H93_10875</name>
</gene>
<keyword evidence="1" id="KW-0472">Membrane</keyword>
<evidence type="ECO:0000256" key="1">
    <source>
        <dbReference type="SAM" id="Phobius"/>
    </source>
</evidence>
<reference evidence="2" key="1">
    <citation type="submission" date="2023-07" db="EMBL/GenBank/DDBJ databases">
        <authorList>
            <person name="Kim M.K."/>
        </authorList>
    </citation>
    <scope>NUCLEOTIDE SEQUENCE</scope>
    <source>
        <strain evidence="2">ASUV-10-1</strain>
    </source>
</reference>
<protein>
    <recommendedName>
        <fullName evidence="4">Phosphatidate cytidylyltransferase</fullName>
    </recommendedName>
</protein>
<keyword evidence="1" id="KW-1133">Transmembrane helix</keyword>
<evidence type="ECO:0000313" key="3">
    <source>
        <dbReference type="Proteomes" id="UP001176429"/>
    </source>
</evidence>
<dbReference type="EMBL" id="JAUQSY010000006">
    <property type="protein sequence ID" value="MDO7875236.1"/>
    <property type="molecule type" value="Genomic_DNA"/>
</dbReference>
<comment type="caution">
    <text evidence="2">The sequence shown here is derived from an EMBL/GenBank/DDBJ whole genome shotgun (WGS) entry which is preliminary data.</text>
</comment>
<evidence type="ECO:0008006" key="4">
    <source>
        <dbReference type="Google" id="ProtNLM"/>
    </source>
</evidence>
<evidence type="ECO:0000313" key="2">
    <source>
        <dbReference type="EMBL" id="MDO7875236.1"/>
    </source>
</evidence>
<dbReference type="RefSeq" id="WP_305006553.1">
    <property type="nucleotide sequence ID" value="NZ_JAUQSY010000006.1"/>
</dbReference>